<dbReference type="SUPFAM" id="SSF56496">
    <property type="entry name" value="Fibrinogen C-terminal domain-like"/>
    <property type="match status" value="1"/>
</dbReference>
<gene>
    <name evidence="2" type="ORF">PoB_006910900</name>
</gene>
<comment type="caution">
    <text evidence="2">The sequence shown here is derived from an EMBL/GenBank/DDBJ whole genome shotgun (WGS) entry which is preliminary data.</text>
</comment>
<evidence type="ECO:0000313" key="3">
    <source>
        <dbReference type="Proteomes" id="UP000735302"/>
    </source>
</evidence>
<evidence type="ECO:0000259" key="1">
    <source>
        <dbReference type="PROSITE" id="PS51406"/>
    </source>
</evidence>
<dbReference type="Gene3D" id="3.90.215.10">
    <property type="entry name" value="Gamma Fibrinogen, chain A, domain 1"/>
    <property type="match status" value="1"/>
</dbReference>
<evidence type="ECO:0000313" key="2">
    <source>
        <dbReference type="EMBL" id="GFO42604.1"/>
    </source>
</evidence>
<proteinExistence type="predicted"/>
<dbReference type="SMART" id="SM00186">
    <property type="entry name" value="FBG"/>
    <property type="match status" value="1"/>
</dbReference>
<dbReference type="InterPro" id="IPR014716">
    <property type="entry name" value="Fibrinogen_a/b/g_C_1"/>
</dbReference>
<dbReference type="PROSITE" id="PS51406">
    <property type="entry name" value="FIBRINOGEN_C_2"/>
    <property type="match status" value="1"/>
</dbReference>
<dbReference type="PANTHER" id="PTHR19143">
    <property type="entry name" value="FIBRINOGEN/TENASCIN/ANGIOPOEITIN"/>
    <property type="match status" value="1"/>
</dbReference>
<dbReference type="PANTHER" id="PTHR19143:SF394">
    <property type="entry name" value="ANGIOPOIETIN-RELATED PROTEIN 3-LIKE"/>
    <property type="match status" value="1"/>
</dbReference>
<keyword evidence="3" id="KW-1185">Reference proteome</keyword>
<organism evidence="2 3">
    <name type="scientific">Plakobranchus ocellatus</name>
    <dbReference type="NCBI Taxonomy" id="259542"/>
    <lineage>
        <taxon>Eukaryota</taxon>
        <taxon>Metazoa</taxon>
        <taxon>Spiralia</taxon>
        <taxon>Lophotrochozoa</taxon>
        <taxon>Mollusca</taxon>
        <taxon>Gastropoda</taxon>
        <taxon>Heterobranchia</taxon>
        <taxon>Euthyneura</taxon>
        <taxon>Panpulmonata</taxon>
        <taxon>Sacoglossa</taxon>
        <taxon>Placobranchoidea</taxon>
        <taxon>Plakobranchidae</taxon>
        <taxon>Plakobranchus</taxon>
    </lineage>
</organism>
<dbReference type="GO" id="GO:0005615">
    <property type="term" value="C:extracellular space"/>
    <property type="evidence" value="ECO:0007669"/>
    <property type="project" value="TreeGrafter"/>
</dbReference>
<reference evidence="2 3" key="1">
    <citation type="journal article" date="2021" name="Elife">
        <title>Chloroplast acquisition without the gene transfer in kleptoplastic sea slugs, Plakobranchus ocellatus.</title>
        <authorList>
            <person name="Maeda T."/>
            <person name="Takahashi S."/>
            <person name="Yoshida T."/>
            <person name="Shimamura S."/>
            <person name="Takaki Y."/>
            <person name="Nagai Y."/>
            <person name="Toyoda A."/>
            <person name="Suzuki Y."/>
            <person name="Arimoto A."/>
            <person name="Ishii H."/>
            <person name="Satoh N."/>
            <person name="Nishiyama T."/>
            <person name="Hasebe M."/>
            <person name="Maruyama T."/>
            <person name="Minagawa J."/>
            <person name="Obokata J."/>
            <person name="Shigenobu S."/>
        </authorList>
    </citation>
    <scope>NUCLEOTIDE SEQUENCE [LARGE SCALE GENOMIC DNA]</scope>
</reference>
<feature type="domain" description="Fibrinogen C-terminal" evidence="1">
    <location>
        <begin position="213"/>
        <end position="447"/>
    </location>
</feature>
<dbReference type="InterPro" id="IPR050373">
    <property type="entry name" value="Fibrinogen_C-term_domain"/>
</dbReference>
<accession>A0AAV4DEF7</accession>
<protein>
    <submittedName>
        <fullName evidence="2">Fibrinogen-related protein 3.1</fullName>
    </submittedName>
</protein>
<dbReference type="InterPro" id="IPR036056">
    <property type="entry name" value="Fibrinogen-like_C"/>
</dbReference>
<sequence length="447" mass="50381">MNKALGLDFPPVRPVLCDGKLFGPRLALRWNEDKKVTVEGKNVVIQGFYYRQYVGHTIGKNSAMEADENGHATLLEETENDVALTESSTLPMEPKWDLLRAFDLHKLKSFKDEVLRKYRKWQMIVAALLVLLLARVAVMLCGDLADLAEYMITARDSSSLANKTQGKLSLKLSVNIPASMAIEIQTETLPGQTTPLIAEIRADVRMPGRAADQTWKSDPTFCTRGMAVEWNLTQSLIITPELGESPYLCDVRTDGGGWIVIQRREKGDITFNRPWKDFKNGFGPLTGDFWLGNERVHQFTKQGTWELLVEFRHKDHLHVARYTSFRLAHESNKYRLHLGGFSTNDGLRDELQGLDGAQFVTPDRETDVNCAVKLSAAWWYPTDHSDSDTARCGAAGNLNLPWRHREAAFWRSTTAYSGFVSGYAYSRSSSGGGEDVDMTQMKIRRLL</sequence>
<dbReference type="Pfam" id="PF00147">
    <property type="entry name" value="Fibrinogen_C"/>
    <property type="match status" value="1"/>
</dbReference>
<dbReference type="Proteomes" id="UP000735302">
    <property type="component" value="Unassembled WGS sequence"/>
</dbReference>
<dbReference type="InterPro" id="IPR002181">
    <property type="entry name" value="Fibrinogen_a/b/g_C_dom"/>
</dbReference>
<name>A0AAV4DEF7_9GAST</name>
<dbReference type="AlphaFoldDB" id="A0AAV4DEF7"/>
<dbReference type="EMBL" id="BLXT01007807">
    <property type="protein sequence ID" value="GFO42604.1"/>
    <property type="molecule type" value="Genomic_DNA"/>
</dbReference>